<evidence type="ECO:0000313" key="3">
    <source>
        <dbReference type="EMBL" id="PIR71793.1"/>
    </source>
</evidence>
<dbReference type="InterPro" id="IPR045865">
    <property type="entry name" value="ACT-like_dom_sf"/>
</dbReference>
<gene>
    <name evidence="3" type="ORF">COU43_00575</name>
</gene>
<sequence>MKQGKLTLSILPAKLGICHFAANSPIPSWATSGEFFSITRTDQELSIVYPQEKIPAGVLFEKDWRVFRLEGFVGGLYAVGIIASLSKPLAEAGISIFNISTYETNYLLVEEKNLEKARKILNKFCNIK</sequence>
<dbReference type="InterPro" id="IPR027795">
    <property type="entry name" value="CASTOR_ACT_dom"/>
</dbReference>
<evidence type="ECO:0000259" key="1">
    <source>
        <dbReference type="Pfam" id="PF13840"/>
    </source>
</evidence>
<dbReference type="SUPFAM" id="SSF55021">
    <property type="entry name" value="ACT-like"/>
    <property type="match status" value="2"/>
</dbReference>
<dbReference type="InterPro" id="IPR049447">
    <property type="entry name" value="A9CJY8-like_N"/>
</dbReference>
<reference evidence="4" key="1">
    <citation type="submission" date="2017-09" db="EMBL/GenBank/DDBJ databases">
        <title>Depth-based differentiation of microbial function through sediment-hosted aquifers and enrichment of novel symbionts in the deep terrestrial subsurface.</title>
        <authorList>
            <person name="Probst A.J."/>
            <person name="Ladd B."/>
            <person name="Jarett J.K."/>
            <person name="Geller-Mcgrath D.E."/>
            <person name="Sieber C.M.K."/>
            <person name="Emerson J.B."/>
            <person name="Anantharaman K."/>
            <person name="Thomas B.C."/>
            <person name="Malmstrom R."/>
            <person name="Stieglmeier M."/>
            <person name="Klingl A."/>
            <person name="Woyke T."/>
            <person name="Ryan C.M."/>
            <person name="Banfield J.F."/>
        </authorList>
    </citation>
    <scope>NUCLEOTIDE SEQUENCE [LARGE SCALE GENOMIC DNA]</scope>
</reference>
<name>A0A2H0TJS1_9BACT</name>
<evidence type="ECO:0000259" key="2">
    <source>
        <dbReference type="Pfam" id="PF21631"/>
    </source>
</evidence>
<organism evidence="3 4">
    <name type="scientific">Candidatus Nealsonbacteria bacterium CG10_big_fil_rev_8_21_14_0_10_37_25</name>
    <dbReference type="NCBI Taxonomy" id="1974711"/>
    <lineage>
        <taxon>Bacteria</taxon>
        <taxon>Candidatus Nealsoniibacteriota</taxon>
    </lineage>
</organism>
<dbReference type="Proteomes" id="UP000228909">
    <property type="component" value="Unassembled WGS sequence"/>
</dbReference>
<dbReference type="EMBL" id="PFCK01000016">
    <property type="protein sequence ID" value="PIR71793.1"/>
    <property type="molecule type" value="Genomic_DNA"/>
</dbReference>
<comment type="caution">
    <text evidence="3">The sequence shown here is derived from an EMBL/GenBank/DDBJ whole genome shotgun (WGS) entry which is preliminary data.</text>
</comment>
<protein>
    <submittedName>
        <fullName evidence="3">ACT domain-containing protein</fullName>
    </submittedName>
</protein>
<dbReference type="Gene3D" id="3.30.2130.10">
    <property type="entry name" value="VC0802-like"/>
    <property type="match status" value="1"/>
</dbReference>
<dbReference type="PIRSF" id="PIRSF008459">
    <property type="entry name" value="UCP008459"/>
    <property type="match status" value="1"/>
</dbReference>
<feature type="domain" description="CASTOR ACT" evidence="1">
    <location>
        <begin position="61"/>
        <end position="122"/>
    </location>
</feature>
<dbReference type="InterPro" id="IPR051719">
    <property type="entry name" value="CASTOR_mTORC1"/>
</dbReference>
<proteinExistence type="predicted"/>
<dbReference type="InterPro" id="IPR016540">
    <property type="entry name" value="UCP008459"/>
</dbReference>
<dbReference type="AlphaFoldDB" id="A0A2H0TJS1"/>
<feature type="domain" description="A9CJY8-like N-terminal" evidence="2">
    <location>
        <begin position="15"/>
        <end position="56"/>
    </location>
</feature>
<evidence type="ECO:0000313" key="4">
    <source>
        <dbReference type="Proteomes" id="UP000228909"/>
    </source>
</evidence>
<dbReference type="Pfam" id="PF21631">
    <property type="entry name" value="A9CJY8-like_N"/>
    <property type="match status" value="1"/>
</dbReference>
<dbReference type="PANTHER" id="PTHR31131:SF6">
    <property type="entry name" value="CASTOR ACT DOMAIN-CONTAINING PROTEIN"/>
    <property type="match status" value="1"/>
</dbReference>
<dbReference type="PANTHER" id="PTHR31131">
    <property type="entry name" value="CHROMOSOME 1, WHOLE GENOME SHOTGUN SEQUENCE"/>
    <property type="match status" value="1"/>
</dbReference>
<dbReference type="Pfam" id="PF13840">
    <property type="entry name" value="ACT_7"/>
    <property type="match status" value="1"/>
</dbReference>
<accession>A0A2H0TJS1</accession>